<dbReference type="Gene3D" id="2.40.170.20">
    <property type="entry name" value="TonB-dependent receptor, beta-barrel domain"/>
    <property type="match status" value="1"/>
</dbReference>
<dbReference type="Pfam" id="PF07715">
    <property type="entry name" value="Plug"/>
    <property type="match status" value="1"/>
</dbReference>
<name>A0A432VWY7_9GAMM</name>
<comment type="caution">
    <text evidence="14">The sequence shown here is derived from an EMBL/GenBank/DDBJ whole genome shotgun (WGS) entry which is preliminary data.</text>
</comment>
<comment type="similarity">
    <text evidence="8 9">Belongs to the TonB-dependent receptor family.</text>
</comment>
<evidence type="ECO:0000313" key="15">
    <source>
        <dbReference type="Proteomes" id="UP000288395"/>
    </source>
</evidence>
<evidence type="ECO:0000256" key="5">
    <source>
        <dbReference type="ARBA" id="ARBA00023077"/>
    </source>
</evidence>
<evidence type="ECO:0000313" key="14">
    <source>
        <dbReference type="EMBL" id="RUO21118.1"/>
    </source>
</evidence>
<evidence type="ECO:0008006" key="16">
    <source>
        <dbReference type="Google" id="ProtNLM"/>
    </source>
</evidence>
<organism evidence="14 15">
    <name type="scientific">Aliidiomarina iranensis</name>
    <dbReference type="NCBI Taxonomy" id="1434071"/>
    <lineage>
        <taxon>Bacteria</taxon>
        <taxon>Pseudomonadati</taxon>
        <taxon>Pseudomonadota</taxon>
        <taxon>Gammaproteobacteria</taxon>
        <taxon>Alteromonadales</taxon>
        <taxon>Idiomarinaceae</taxon>
        <taxon>Aliidiomarina</taxon>
    </lineage>
</organism>
<feature type="region of interest" description="Disordered" evidence="10">
    <location>
        <begin position="522"/>
        <end position="551"/>
    </location>
</feature>
<evidence type="ECO:0000256" key="6">
    <source>
        <dbReference type="ARBA" id="ARBA00023136"/>
    </source>
</evidence>
<dbReference type="GO" id="GO:0015344">
    <property type="term" value="F:siderophore uptake transmembrane transporter activity"/>
    <property type="evidence" value="ECO:0007669"/>
    <property type="project" value="TreeGrafter"/>
</dbReference>
<evidence type="ECO:0000256" key="8">
    <source>
        <dbReference type="PROSITE-ProRule" id="PRU01360"/>
    </source>
</evidence>
<dbReference type="InterPro" id="IPR000531">
    <property type="entry name" value="Beta-barrel_TonB"/>
</dbReference>
<feature type="chain" id="PRO_5019303383" description="TonB-dependent receptor" evidence="11">
    <location>
        <begin position="28"/>
        <end position="787"/>
    </location>
</feature>
<dbReference type="InterPro" id="IPR039426">
    <property type="entry name" value="TonB-dep_rcpt-like"/>
</dbReference>
<feature type="signal peptide" evidence="11">
    <location>
        <begin position="1"/>
        <end position="27"/>
    </location>
</feature>
<proteinExistence type="inferred from homology"/>
<evidence type="ECO:0000256" key="7">
    <source>
        <dbReference type="ARBA" id="ARBA00023237"/>
    </source>
</evidence>
<dbReference type="Gene3D" id="2.170.130.10">
    <property type="entry name" value="TonB-dependent receptor, plug domain"/>
    <property type="match status" value="1"/>
</dbReference>
<dbReference type="InterPro" id="IPR037066">
    <property type="entry name" value="Plug_dom_sf"/>
</dbReference>
<keyword evidence="3 8" id="KW-1134">Transmembrane beta strand</keyword>
<keyword evidence="4 8" id="KW-0812">Transmembrane</keyword>
<evidence type="ECO:0000259" key="12">
    <source>
        <dbReference type="Pfam" id="PF00593"/>
    </source>
</evidence>
<evidence type="ECO:0000256" key="3">
    <source>
        <dbReference type="ARBA" id="ARBA00022452"/>
    </source>
</evidence>
<dbReference type="PANTHER" id="PTHR30069">
    <property type="entry name" value="TONB-DEPENDENT OUTER MEMBRANE RECEPTOR"/>
    <property type="match status" value="1"/>
</dbReference>
<evidence type="ECO:0000256" key="2">
    <source>
        <dbReference type="ARBA" id="ARBA00022448"/>
    </source>
</evidence>
<keyword evidence="6 8" id="KW-0472">Membrane</keyword>
<accession>A0A432VWY7</accession>
<feature type="domain" description="TonB-dependent receptor plug" evidence="13">
    <location>
        <begin position="76"/>
        <end position="180"/>
    </location>
</feature>
<dbReference type="InterPro" id="IPR036942">
    <property type="entry name" value="Beta-barrel_TonB_sf"/>
</dbReference>
<evidence type="ECO:0000256" key="9">
    <source>
        <dbReference type="RuleBase" id="RU003357"/>
    </source>
</evidence>
<evidence type="ECO:0000256" key="4">
    <source>
        <dbReference type="ARBA" id="ARBA00022692"/>
    </source>
</evidence>
<dbReference type="GO" id="GO:0009279">
    <property type="term" value="C:cell outer membrane"/>
    <property type="evidence" value="ECO:0007669"/>
    <property type="project" value="UniProtKB-SubCell"/>
</dbReference>
<protein>
    <recommendedName>
        <fullName evidence="16">TonB-dependent receptor</fullName>
    </recommendedName>
</protein>
<dbReference type="EMBL" id="PIPJ01000003">
    <property type="protein sequence ID" value="RUO21118.1"/>
    <property type="molecule type" value="Genomic_DNA"/>
</dbReference>
<comment type="subcellular location">
    <subcellularLocation>
        <location evidence="1 8">Cell outer membrane</location>
        <topology evidence="1 8">Multi-pass membrane protein</topology>
    </subcellularLocation>
</comment>
<dbReference type="GO" id="GO:0044718">
    <property type="term" value="P:siderophore transmembrane transport"/>
    <property type="evidence" value="ECO:0007669"/>
    <property type="project" value="TreeGrafter"/>
</dbReference>
<dbReference type="AlphaFoldDB" id="A0A432VWY7"/>
<evidence type="ECO:0000256" key="11">
    <source>
        <dbReference type="SAM" id="SignalP"/>
    </source>
</evidence>
<keyword evidence="11" id="KW-0732">Signal</keyword>
<feature type="region of interest" description="Disordered" evidence="10">
    <location>
        <begin position="28"/>
        <end position="56"/>
    </location>
</feature>
<gene>
    <name evidence="14" type="ORF">CWE08_05865</name>
</gene>
<dbReference type="InterPro" id="IPR012910">
    <property type="entry name" value="Plug_dom"/>
</dbReference>
<evidence type="ECO:0000256" key="1">
    <source>
        <dbReference type="ARBA" id="ARBA00004571"/>
    </source>
</evidence>
<evidence type="ECO:0000259" key="13">
    <source>
        <dbReference type="Pfam" id="PF07715"/>
    </source>
</evidence>
<dbReference type="Proteomes" id="UP000288395">
    <property type="component" value="Unassembled WGS sequence"/>
</dbReference>
<keyword evidence="7 8" id="KW-0998">Cell outer membrane</keyword>
<keyword evidence="5 9" id="KW-0798">TonB box</keyword>
<sequence length="787" mass="87430">MSEKKMFRKAPLALAIAALLNPYTLSAQEAESDTNTQTEEPVAEQNVDENQNAQRATEHSFERIIVTASPLQRTVLESAQPVHILYGDALRESEAATLGETLRGLPGVQATYYSPTSSSPIIRGLDGPRVKIVQNGLDVGDISRGGPDHAVSTEASTAEQIEVLRGPATLLFGSGASGGVVNVVDNRVPRQPIDGLEGSYGARYNSVSDERSGSFDLNAGQGDFALHLDGFYRKANDTRVPEFHTPDGEHAEKIENSFTDDKGATLGASYFFNDGFAGFSFGRLEREYGIPGHSHGEDEHGEDEHGEDEHEHDHDHDHDHESGHAHEDGVYADMVQDRFQFISSFNNPFAGFESIDFNVGYTDLTHQEIEDEYVETGFNLEKTELRVIARHNPIAGWRGAIGTQISQQEYSSFGSEAYTPATDTDSAGVFWIAERGFGDITWEVGARIEQVELDSENFNKIDYTPLSASTGMNWRVSDGLKLAASVSYSERAPTANELFANGAHFATRTFEVGGVYNIHHLDGHEEEGHDDHGHDDHGHDDHGDDHSDHGHGEYAYELEIADFALAKERSMNIDFGMHFEGDRWHLDANLFFNKIHDFIYLDNKGFASELLDADIFHSDHSEHGEGEEHDHEHDFGELPVYQYAQQSAELYGYELSGRYVFNQNWSLEGFSDYTRAVFTDGGNVPRIPAQRFGVSASYNQENWDATLGYTHYFAQNRTADNEESTDSFGLVNLHFNYYPGYFAGQDVAVYLKAENLTNELGYAHSSFIRNYAPLPGRGFGFGIRASF</sequence>
<dbReference type="Pfam" id="PF00593">
    <property type="entry name" value="TonB_dep_Rec_b-barrel"/>
    <property type="match status" value="1"/>
</dbReference>
<reference evidence="15" key="1">
    <citation type="journal article" date="2018" name="Front. Microbiol.">
        <title>Genome-Based Analysis Reveals the Taxonomy and Diversity of the Family Idiomarinaceae.</title>
        <authorList>
            <person name="Liu Y."/>
            <person name="Lai Q."/>
            <person name="Shao Z."/>
        </authorList>
    </citation>
    <scope>NUCLEOTIDE SEQUENCE [LARGE SCALE GENOMIC DNA]</scope>
    <source>
        <strain evidence="15">GBPy7</strain>
    </source>
</reference>
<keyword evidence="15" id="KW-1185">Reference proteome</keyword>
<dbReference type="SUPFAM" id="SSF56935">
    <property type="entry name" value="Porins"/>
    <property type="match status" value="1"/>
</dbReference>
<feature type="domain" description="TonB-dependent receptor-like beta-barrel" evidence="12">
    <location>
        <begin position="268"/>
        <end position="756"/>
    </location>
</feature>
<feature type="compositionally biased region" description="Basic and acidic residues" evidence="10">
    <location>
        <begin position="288"/>
        <end position="298"/>
    </location>
</feature>
<feature type="compositionally biased region" description="Polar residues" evidence="10">
    <location>
        <begin position="28"/>
        <end position="39"/>
    </location>
</feature>
<evidence type="ECO:0000256" key="10">
    <source>
        <dbReference type="SAM" id="MobiDB-lite"/>
    </source>
</evidence>
<dbReference type="PANTHER" id="PTHR30069:SF40">
    <property type="entry name" value="TONB-DEPENDENT RECEPTOR NMB0964-RELATED"/>
    <property type="match status" value="1"/>
</dbReference>
<dbReference type="PROSITE" id="PS52016">
    <property type="entry name" value="TONB_DEPENDENT_REC_3"/>
    <property type="match status" value="1"/>
</dbReference>
<feature type="region of interest" description="Disordered" evidence="10">
    <location>
        <begin position="288"/>
        <end position="325"/>
    </location>
</feature>
<dbReference type="OrthoDB" id="9795928at2"/>
<keyword evidence="2 8" id="KW-0813">Transport</keyword>
<feature type="compositionally biased region" description="Basic and acidic residues" evidence="10">
    <location>
        <begin position="307"/>
        <end position="325"/>
    </location>
</feature>